<dbReference type="EMBL" id="FOMX01000046">
    <property type="protein sequence ID" value="SFF32156.1"/>
    <property type="molecule type" value="Genomic_DNA"/>
</dbReference>
<dbReference type="CDD" id="cd14014">
    <property type="entry name" value="STKc_PknB_like"/>
    <property type="match status" value="1"/>
</dbReference>
<evidence type="ECO:0000256" key="3">
    <source>
        <dbReference type="ARBA" id="ARBA00022777"/>
    </source>
</evidence>
<keyword evidence="7" id="KW-0723">Serine/threonine-protein kinase</keyword>
<feature type="binding site" evidence="5">
    <location>
        <position position="73"/>
    </location>
    <ligand>
        <name>ATP</name>
        <dbReference type="ChEBI" id="CHEBI:30616"/>
    </ligand>
</feature>
<keyword evidence="3 7" id="KW-0418">Kinase</keyword>
<evidence type="ECO:0000259" key="6">
    <source>
        <dbReference type="PROSITE" id="PS50011"/>
    </source>
</evidence>
<dbReference type="Pfam" id="PF00069">
    <property type="entry name" value="Pkinase"/>
    <property type="match status" value="1"/>
</dbReference>
<evidence type="ECO:0000256" key="4">
    <source>
        <dbReference type="ARBA" id="ARBA00022840"/>
    </source>
</evidence>
<evidence type="ECO:0000256" key="2">
    <source>
        <dbReference type="ARBA" id="ARBA00022741"/>
    </source>
</evidence>
<dbReference type="Proteomes" id="UP000199400">
    <property type="component" value="Unassembled WGS sequence"/>
</dbReference>
<dbReference type="PANTHER" id="PTHR43289:SF6">
    <property type="entry name" value="SERINE_THREONINE-PROTEIN KINASE NEKL-3"/>
    <property type="match status" value="1"/>
</dbReference>
<proteinExistence type="predicted"/>
<name>A0A1I2HTW0_9BACT</name>
<feature type="domain" description="Protein kinase" evidence="6">
    <location>
        <begin position="44"/>
        <end position="317"/>
    </location>
</feature>
<dbReference type="PROSITE" id="PS00107">
    <property type="entry name" value="PROTEIN_KINASE_ATP"/>
    <property type="match status" value="1"/>
</dbReference>
<dbReference type="PANTHER" id="PTHR43289">
    <property type="entry name" value="MITOGEN-ACTIVATED PROTEIN KINASE KINASE KINASE 20-RELATED"/>
    <property type="match status" value="1"/>
</dbReference>
<dbReference type="STRING" id="54.SAMN02745121_08135"/>
<dbReference type="SUPFAM" id="SSF56112">
    <property type="entry name" value="Protein kinase-like (PK-like)"/>
    <property type="match status" value="1"/>
</dbReference>
<evidence type="ECO:0000256" key="1">
    <source>
        <dbReference type="ARBA" id="ARBA00022679"/>
    </source>
</evidence>
<dbReference type="InterPro" id="IPR000719">
    <property type="entry name" value="Prot_kinase_dom"/>
</dbReference>
<gene>
    <name evidence="7" type="ORF">SAMN02745121_08135</name>
</gene>
<keyword evidence="2 5" id="KW-0547">Nucleotide-binding</keyword>
<evidence type="ECO:0000313" key="8">
    <source>
        <dbReference type="Proteomes" id="UP000199400"/>
    </source>
</evidence>
<dbReference type="PROSITE" id="PS50011">
    <property type="entry name" value="PROTEIN_KINASE_DOM"/>
    <property type="match status" value="1"/>
</dbReference>
<dbReference type="GO" id="GO:0005524">
    <property type="term" value="F:ATP binding"/>
    <property type="evidence" value="ECO:0007669"/>
    <property type="project" value="UniProtKB-UniRule"/>
</dbReference>
<keyword evidence="1" id="KW-0808">Transferase</keyword>
<dbReference type="AlphaFoldDB" id="A0A1I2HTW0"/>
<protein>
    <submittedName>
        <fullName evidence="7">Serine/threonine protein kinase</fullName>
    </submittedName>
</protein>
<sequence>MDSEPTSSRMYSPPTRDLEGEAMSRRIAWRLFGEAPETVKIGRFRVGETLGHGGMGVVYAADDEQLDRRVALKVIRPEVVAEAPGEQGRLLREARALARLSHPNVVQVYEVGEHEGGVFIVMELVPGTTLAHWLAGAPRPLEDILRRFVEAAHGLEAAHRAGVVHRDFKPANALVGEDGRVRLVDFGLARGDRFAERTSTTASGGDESLSPAAATTGSLAGTPAYMSPEQMVGSACDARSDQFSFCVALYEAIHGSRPYTVEELFDWAQIGGRAPALPHATKMPRWLRRLLTRGLALQPADRYPAMARLIAEIEGALGRRRRMRMFAIGAPAMLAAAAAGNLLSPAAAEPVGCPTPEAALVGVWDDTSRAAVEAAFAASAAPFASTARERVVEALDVYANAWARARHDACESSVTPGDRSRPRLEGRVQCLAAARDALVNLVAQLSVNDAGVAAEAEALVAGLPDPQRCRLTWTTTATPPAAEVSALASRASVLEATKQGREAVAAIELALQASIRVGDRSAEADLLLSLGRLRSRLLRQPYLARQALHAAYDRAARAGRSDLLWKIWSELALVDGFELGDTDGAEVWLEHAYSTVVDAADPTVSATLQSVRAQLLDLQPERAQEAVALRRAVIRALSGLHPADHPHLVVAREALASSLGRAGAAEERLVLRRALCEELTIRHGAEHPWVARCELDLGIDAVEDQRHAEAVAPLEHARAILSAAYGPHSVRVATAELMLAETDRASGALESAERRARWALAVYTRELPRGHPDRVAALLVLADVHLASGDVARMLEINEELLRLHDEQRTMASVDVPGVLTNIGECLCDLGRCHEALPYFARLSALYVEEPPEEAVLRAFPALGMGRVHLARGAPALAIPFLEEALSIFASNQRTRIGMEAAYAQAARGLAEAVEQVGGEPRRVRELRRLADKLVAEPG</sequence>
<dbReference type="InterPro" id="IPR011990">
    <property type="entry name" value="TPR-like_helical_dom_sf"/>
</dbReference>
<evidence type="ECO:0000256" key="5">
    <source>
        <dbReference type="PROSITE-ProRule" id="PRU10141"/>
    </source>
</evidence>
<dbReference type="Gene3D" id="1.25.40.10">
    <property type="entry name" value="Tetratricopeptide repeat domain"/>
    <property type="match status" value="2"/>
</dbReference>
<dbReference type="InterPro" id="IPR019734">
    <property type="entry name" value="TPR_rpt"/>
</dbReference>
<keyword evidence="4 5" id="KW-0067">ATP-binding</keyword>
<dbReference type="Pfam" id="PF13424">
    <property type="entry name" value="TPR_12"/>
    <property type="match status" value="2"/>
</dbReference>
<accession>A0A1I2HTW0</accession>
<evidence type="ECO:0000313" key="7">
    <source>
        <dbReference type="EMBL" id="SFF32156.1"/>
    </source>
</evidence>
<dbReference type="InterPro" id="IPR011009">
    <property type="entry name" value="Kinase-like_dom_sf"/>
</dbReference>
<dbReference type="Gene3D" id="3.30.200.20">
    <property type="entry name" value="Phosphorylase Kinase, domain 1"/>
    <property type="match status" value="1"/>
</dbReference>
<dbReference type="Gene3D" id="1.10.510.10">
    <property type="entry name" value="Transferase(Phosphotransferase) domain 1"/>
    <property type="match status" value="1"/>
</dbReference>
<organism evidence="7 8">
    <name type="scientific">Nannocystis exedens</name>
    <dbReference type="NCBI Taxonomy" id="54"/>
    <lineage>
        <taxon>Bacteria</taxon>
        <taxon>Pseudomonadati</taxon>
        <taxon>Myxococcota</taxon>
        <taxon>Polyangia</taxon>
        <taxon>Nannocystales</taxon>
        <taxon>Nannocystaceae</taxon>
        <taxon>Nannocystis</taxon>
    </lineage>
</organism>
<reference evidence="8" key="1">
    <citation type="submission" date="2016-10" db="EMBL/GenBank/DDBJ databases">
        <authorList>
            <person name="Varghese N."/>
            <person name="Submissions S."/>
        </authorList>
    </citation>
    <scope>NUCLEOTIDE SEQUENCE [LARGE SCALE GENOMIC DNA]</scope>
    <source>
        <strain evidence="8">ATCC 25963</strain>
    </source>
</reference>
<dbReference type="SUPFAM" id="SSF48452">
    <property type="entry name" value="TPR-like"/>
    <property type="match status" value="3"/>
</dbReference>
<dbReference type="SMART" id="SM00028">
    <property type="entry name" value="TPR"/>
    <property type="match status" value="3"/>
</dbReference>
<dbReference type="InterPro" id="IPR017441">
    <property type="entry name" value="Protein_kinase_ATP_BS"/>
</dbReference>
<keyword evidence="8" id="KW-1185">Reference proteome</keyword>
<dbReference type="GO" id="GO:0004674">
    <property type="term" value="F:protein serine/threonine kinase activity"/>
    <property type="evidence" value="ECO:0007669"/>
    <property type="project" value="UniProtKB-KW"/>
</dbReference>